<dbReference type="AlphaFoldDB" id="A0A6A6U3Z8"/>
<evidence type="ECO:0000313" key="2">
    <source>
        <dbReference type="Proteomes" id="UP000799302"/>
    </source>
</evidence>
<proteinExistence type="predicted"/>
<name>A0A6A6U3Z8_9PEZI</name>
<organism evidence="1 2">
    <name type="scientific">Microthyrium microscopicum</name>
    <dbReference type="NCBI Taxonomy" id="703497"/>
    <lineage>
        <taxon>Eukaryota</taxon>
        <taxon>Fungi</taxon>
        <taxon>Dikarya</taxon>
        <taxon>Ascomycota</taxon>
        <taxon>Pezizomycotina</taxon>
        <taxon>Dothideomycetes</taxon>
        <taxon>Dothideomycetes incertae sedis</taxon>
        <taxon>Microthyriales</taxon>
        <taxon>Microthyriaceae</taxon>
        <taxon>Microthyrium</taxon>
    </lineage>
</organism>
<dbReference type="EMBL" id="MU004239">
    <property type="protein sequence ID" value="KAF2666167.1"/>
    <property type="molecule type" value="Genomic_DNA"/>
</dbReference>
<sequence>MSAGEAPNLAGYWLPVETSTGTRGAPLKPMPWVPLKVWLSFQCFSGRVSRCGIEPLQPSSAYLVMSRFQACNVLLSPLGLFLRAMLLSPGGSVLLSPRRASMAVCAFLVMPYLTPPDVLLFRLDLPCVSRSGLPLLVR</sequence>
<evidence type="ECO:0000313" key="1">
    <source>
        <dbReference type="EMBL" id="KAF2666167.1"/>
    </source>
</evidence>
<protein>
    <submittedName>
        <fullName evidence="1">Uncharacterized protein</fullName>
    </submittedName>
</protein>
<reference evidence="1" key="1">
    <citation type="journal article" date="2020" name="Stud. Mycol.">
        <title>101 Dothideomycetes genomes: a test case for predicting lifestyles and emergence of pathogens.</title>
        <authorList>
            <person name="Haridas S."/>
            <person name="Albert R."/>
            <person name="Binder M."/>
            <person name="Bloem J."/>
            <person name="Labutti K."/>
            <person name="Salamov A."/>
            <person name="Andreopoulos B."/>
            <person name="Baker S."/>
            <person name="Barry K."/>
            <person name="Bills G."/>
            <person name="Bluhm B."/>
            <person name="Cannon C."/>
            <person name="Castanera R."/>
            <person name="Culley D."/>
            <person name="Daum C."/>
            <person name="Ezra D."/>
            <person name="Gonzalez J."/>
            <person name="Henrissat B."/>
            <person name="Kuo A."/>
            <person name="Liang C."/>
            <person name="Lipzen A."/>
            <person name="Lutzoni F."/>
            <person name="Magnuson J."/>
            <person name="Mondo S."/>
            <person name="Nolan M."/>
            <person name="Ohm R."/>
            <person name="Pangilinan J."/>
            <person name="Park H.-J."/>
            <person name="Ramirez L."/>
            <person name="Alfaro M."/>
            <person name="Sun H."/>
            <person name="Tritt A."/>
            <person name="Yoshinaga Y."/>
            <person name="Zwiers L.-H."/>
            <person name="Turgeon B."/>
            <person name="Goodwin S."/>
            <person name="Spatafora J."/>
            <person name="Crous P."/>
            <person name="Grigoriev I."/>
        </authorList>
    </citation>
    <scope>NUCLEOTIDE SEQUENCE</scope>
    <source>
        <strain evidence="1">CBS 115976</strain>
    </source>
</reference>
<dbReference type="Proteomes" id="UP000799302">
    <property type="component" value="Unassembled WGS sequence"/>
</dbReference>
<gene>
    <name evidence="1" type="ORF">BT63DRAFT_458529</name>
</gene>
<accession>A0A6A6U3Z8</accession>
<keyword evidence="2" id="KW-1185">Reference proteome</keyword>